<keyword evidence="2" id="KW-1185">Reference proteome</keyword>
<evidence type="ECO:0000313" key="2">
    <source>
        <dbReference type="Proteomes" id="UP000011864"/>
    </source>
</evidence>
<dbReference type="EMBL" id="CP003837">
    <property type="protein sequence ID" value="AGH46710.1"/>
    <property type="molecule type" value="Genomic_DNA"/>
</dbReference>
<dbReference type="STRING" id="1129794.C427_4611"/>
<accession>M4RSN9</accession>
<proteinExistence type="predicted"/>
<organism evidence="1 2">
    <name type="scientific">Paraglaciecola psychrophila 170</name>
    <dbReference type="NCBI Taxonomy" id="1129794"/>
    <lineage>
        <taxon>Bacteria</taxon>
        <taxon>Pseudomonadati</taxon>
        <taxon>Pseudomonadota</taxon>
        <taxon>Gammaproteobacteria</taxon>
        <taxon>Alteromonadales</taxon>
        <taxon>Alteromonadaceae</taxon>
        <taxon>Paraglaciecola</taxon>
    </lineage>
</organism>
<dbReference type="RefSeq" id="WP_015431219.1">
    <property type="nucleotide sequence ID" value="NC_020514.1"/>
</dbReference>
<dbReference type="HOGENOM" id="CLU_2047437_0_0_6"/>
<dbReference type="AlphaFoldDB" id="M4RSN9"/>
<dbReference type="KEGG" id="gps:C427_4611"/>
<sequence>MQSHSYSVVNCRGGWLSPFDDPCFTAPIEMYTLPERFTFPFYYQPHLLCILAVQQLQGDLVSQNQWQHNYGLLDGPHSIIGEMFGVLLVENVQSELGFDNEYPCSPPYGQPEVVQPVYLE</sequence>
<dbReference type="eggNOG" id="COG0564">
    <property type="taxonomic scope" value="Bacteria"/>
</dbReference>
<evidence type="ECO:0000313" key="1">
    <source>
        <dbReference type="EMBL" id="AGH46710.1"/>
    </source>
</evidence>
<name>M4RSN9_9ALTE</name>
<protein>
    <submittedName>
        <fullName evidence="1">Uncharacterized protein</fullName>
    </submittedName>
</protein>
<gene>
    <name evidence="1" type="ORF">C427_4611</name>
</gene>
<dbReference type="Proteomes" id="UP000011864">
    <property type="component" value="Chromosome"/>
</dbReference>
<dbReference type="PATRIC" id="fig|1129794.4.peg.4592"/>
<reference evidence="1 2" key="1">
    <citation type="journal article" date="2013" name="Genome Announc.">
        <title>Complete Genome Sequence of Glaciecola psychrophila Strain 170T.</title>
        <authorList>
            <person name="Yin J."/>
            <person name="Chen J."/>
            <person name="Liu G."/>
            <person name="Yu Y."/>
            <person name="Song L."/>
            <person name="Wang X."/>
            <person name="Qu X."/>
        </authorList>
    </citation>
    <scope>NUCLEOTIDE SEQUENCE [LARGE SCALE GENOMIC DNA]</scope>
    <source>
        <strain evidence="1 2">170</strain>
    </source>
</reference>